<dbReference type="VEuPathDB" id="TriTrypDB:LpyrH10_02_6110"/>
<feature type="compositionally biased region" description="Basic and acidic residues" evidence="1">
    <location>
        <begin position="1401"/>
        <end position="1411"/>
    </location>
</feature>
<dbReference type="RefSeq" id="XP_015663741.1">
    <property type="nucleotide sequence ID" value="XM_015798221.1"/>
</dbReference>
<feature type="region of interest" description="Disordered" evidence="1">
    <location>
        <begin position="467"/>
        <end position="516"/>
    </location>
</feature>
<feature type="region of interest" description="Disordered" evidence="1">
    <location>
        <begin position="917"/>
        <end position="936"/>
    </location>
</feature>
<feature type="region of interest" description="Disordered" evidence="1">
    <location>
        <begin position="1338"/>
        <end position="1369"/>
    </location>
</feature>
<feature type="compositionally biased region" description="Polar residues" evidence="1">
    <location>
        <begin position="1184"/>
        <end position="1194"/>
    </location>
</feature>
<dbReference type="OrthoDB" id="265315at2759"/>
<dbReference type="EMBL" id="LGTL01000002">
    <property type="protein sequence ID" value="KPA85301.1"/>
    <property type="molecule type" value="Genomic_DNA"/>
</dbReference>
<dbReference type="Proteomes" id="UP000037923">
    <property type="component" value="Unassembled WGS sequence"/>
</dbReference>
<gene>
    <name evidence="2" type="ORF">ABB37_01637</name>
</gene>
<feature type="compositionally biased region" description="Basic residues" evidence="1">
    <location>
        <begin position="486"/>
        <end position="496"/>
    </location>
</feature>
<feature type="compositionally biased region" description="Low complexity" evidence="1">
    <location>
        <begin position="1355"/>
        <end position="1369"/>
    </location>
</feature>
<dbReference type="GeneID" id="26901932"/>
<protein>
    <submittedName>
        <fullName evidence="2">Uncharacterized protein</fullName>
    </submittedName>
</protein>
<organism evidence="2 3">
    <name type="scientific">Leptomonas pyrrhocoris</name>
    <name type="common">Firebug parasite</name>
    <dbReference type="NCBI Taxonomy" id="157538"/>
    <lineage>
        <taxon>Eukaryota</taxon>
        <taxon>Discoba</taxon>
        <taxon>Euglenozoa</taxon>
        <taxon>Kinetoplastea</taxon>
        <taxon>Metakinetoplastina</taxon>
        <taxon>Trypanosomatida</taxon>
        <taxon>Trypanosomatidae</taxon>
        <taxon>Leishmaniinae</taxon>
        <taxon>Leptomonas</taxon>
    </lineage>
</organism>
<feature type="compositionally biased region" description="Basic and acidic residues" evidence="1">
    <location>
        <begin position="467"/>
        <end position="482"/>
    </location>
</feature>
<feature type="compositionally biased region" description="Polar residues" evidence="1">
    <location>
        <begin position="1240"/>
        <end position="1262"/>
    </location>
</feature>
<feature type="compositionally biased region" description="Polar residues" evidence="1">
    <location>
        <begin position="1019"/>
        <end position="1030"/>
    </location>
</feature>
<feature type="region of interest" description="Disordered" evidence="1">
    <location>
        <begin position="1083"/>
        <end position="1115"/>
    </location>
</feature>
<dbReference type="EMBL" id="LGTL01000002">
    <property type="protein sequence ID" value="KPA85302.1"/>
    <property type="molecule type" value="Genomic_DNA"/>
</dbReference>
<feature type="region of interest" description="Disordered" evidence="1">
    <location>
        <begin position="946"/>
        <end position="966"/>
    </location>
</feature>
<feature type="region of interest" description="Disordered" evidence="1">
    <location>
        <begin position="862"/>
        <end position="899"/>
    </location>
</feature>
<dbReference type="PANTHER" id="PTHR35614">
    <property type="match status" value="1"/>
</dbReference>
<feature type="compositionally biased region" description="Polar residues" evidence="1">
    <location>
        <begin position="378"/>
        <end position="388"/>
    </location>
</feature>
<accession>A0A0N0VH84</accession>
<proteinExistence type="predicted"/>
<feature type="region of interest" description="Disordered" evidence="1">
    <location>
        <begin position="1382"/>
        <end position="1430"/>
    </location>
</feature>
<evidence type="ECO:0000313" key="2">
    <source>
        <dbReference type="EMBL" id="KPA85301.1"/>
    </source>
</evidence>
<keyword evidence="3" id="KW-1185">Reference proteome</keyword>
<feature type="compositionally biased region" description="Low complexity" evidence="1">
    <location>
        <begin position="1205"/>
        <end position="1214"/>
    </location>
</feature>
<sequence>MGGAPSRETLVRHIVRDPRVGSGGASSTGDASANLSQQPEIVLIPLIPDYFPSSASPLFQQLVHVRREPTVSYYYRDARSTFTEHTVVHNHISSDKELYNWYMSLSEQRLMETDNELIALSRAGRVVSPVPCAVAFVCNAQVTAAAAAAAAATANTSAASTASPPDGTVGLSSSSRKKDSAKSRQHRRGKQGDSGVSNGYMTIENTVRVPHHTLRVRIFGFVGDTRFCPPSMHPNHAAKSPMCLTIFLSKSTGGNHRTQVTLLAAHTYMTQLQEIGILHHADKRLLRPLGTAASSIDSGNVDVRCTETSLSPVPLAAVSTADMDPLAGLRGGSAGAQTHFAKANSCSDPYTDPYSAEEHTDPYGVDGYEGQHQQQQQPIARSSPSGGSNVPFEGLGSTSPSPAMEVASEVILRRPIEVIVHRADVPALCYVRELRARMDQDARTAVDSPGTASVPAAASTAIIADRLHDNEEEVKGRVDEVAPTRGGKRKGSRSRNAHPNNAAMRNADGTSTRRGDSASHLLGGVLVGDDDAPHSLKRLIHTVIKEEELHGSIDAESMGRVLLWASRVYLAHIEQLVGGEAAKLRQELAQRNLRENPLDGTLLLSEDEPRPPKTLPVPGDVWITPHDTYVEVHAHMDSNHGGEVGDDTARSSDRHLLRHAAENWKMVSAGTVLRYVADGARTQVPGGNAAATAEETAAAAATSRGAWLVSTGEYAEDILLSLCRSACHASRRAPPTDEHWLLNRETTLPEGLTAGLLIWREPAAGQVVYYGTTPEFLKQWVLSGVDVEAAYRNQIKKVHGSGDDIVGGGKHAAAAISTQEEEGDVSRSVGDGAQAALMRHSTSIAVTSSSDAAAANTTAASRGLQGSCDGKSPANRSGVSSGPHGGSSGKERAKGSGSSSMALYSVHTGFVCTPDEEAAKPMSSSSTGALSPAGNGTAATAVDLSAKDAAQTSTPRAGSHHLSSSVGRYDEARLSHSLPAYQRSTFAVPVASSRSLVRTPSSAASSMSSPSHSYNSLSNVGQPLSLTGESPNLRTAHQQEHPAMVNLANACWIGLPDTTSRDGANTPTVNVVVKQRRSVRLTPGTSLLDNATAPCHPALRSAPTQGSTNSQSSSYVSSLTRGDALSSAYATTTTQPIAERCFTSGTAAAGVGKSAQVARGSLPIHIFGSRDSSSEDRSFRQGGHSPSTQEQSRSLLRGDDALISPATATRTDPLTRPPPRQSAAMDICPGQGRHHVGTPVESSPLTWATRSSAQPSSMRGASVTFASGSARHSSLLHTSHYQEPCQPVLSLPGSFSTSELLASSASSAGSFPRKKEALRPPPLMSEAAMLAVDGRAVEETSAHVSTPVPNALGTNAGSRRSASGAQANRSLIFTPPVAAAKSDYAPMEARRSGSSSAPHTPRHDNMSDSEKSSVGSGKYPWDWRGIPWNS</sequence>
<feature type="compositionally biased region" description="Polar residues" evidence="1">
    <location>
        <begin position="950"/>
        <end position="966"/>
    </location>
</feature>
<reference evidence="2 3" key="1">
    <citation type="submission" date="2015-07" db="EMBL/GenBank/DDBJ databases">
        <title>High-quality genome of monoxenous trypanosomatid Leptomonas pyrrhocoris.</title>
        <authorList>
            <person name="Flegontov P."/>
            <person name="Butenko A."/>
            <person name="Firsov S."/>
            <person name="Vlcek C."/>
            <person name="Logacheva M.D."/>
            <person name="Field M."/>
            <person name="Filatov D."/>
            <person name="Flegontova O."/>
            <person name="Gerasimov E."/>
            <person name="Jackson A.P."/>
            <person name="Kelly S."/>
            <person name="Opperdoes F."/>
            <person name="O'Reilly A."/>
            <person name="Votypka J."/>
            <person name="Yurchenko V."/>
            <person name="Lukes J."/>
        </authorList>
    </citation>
    <scope>NUCLEOTIDE SEQUENCE [LARGE SCALE GENOMIC DNA]</scope>
    <source>
        <strain evidence="2">H10</strain>
    </source>
</reference>
<feature type="region of interest" description="Disordered" evidence="1">
    <location>
        <begin position="1001"/>
        <end position="1030"/>
    </location>
</feature>
<dbReference type="OMA" id="KYRWDWR"/>
<dbReference type="PANTHER" id="PTHR35614:SF6">
    <property type="match status" value="1"/>
</dbReference>
<feature type="compositionally biased region" description="Low complexity" evidence="1">
    <location>
        <begin position="1001"/>
        <end position="1018"/>
    </location>
</feature>
<feature type="region of interest" description="Disordered" evidence="1">
    <location>
        <begin position="155"/>
        <end position="199"/>
    </location>
</feature>
<feature type="region of interest" description="Disordered" evidence="1">
    <location>
        <begin position="349"/>
        <end position="402"/>
    </location>
</feature>
<evidence type="ECO:0000256" key="1">
    <source>
        <dbReference type="SAM" id="MobiDB-lite"/>
    </source>
</evidence>
<name>A0A0N0VH84_LEPPY</name>
<dbReference type="RefSeq" id="XP_015663740.1">
    <property type="nucleotide sequence ID" value="XM_015798220.1"/>
</dbReference>
<evidence type="ECO:0000313" key="3">
    <source>
        <dbReference type="Proteomes" id="UP000037923"/>
    </source>
</evidence>
<comment type="caution">
    <text evidence="2">The sequence shown here is derived from an EMBL/GenBank/DDBJ whole genome shotgun (WGS) entry which is preliminary data.</text>
</comment>
<feature type="region of interest" description="Disordered" evidence="1">
    <location>
        <begin position="1166"/>
        <end position="1262"/>
    </location>
</feature>